<keyword evidence="3 8" id="KW-0813">Transport</keyword>
<protein>
    <recommendedName>
        <fullName evidence="8">L-lactate permease</fullName>
    </recommendedName>
</protein>
<evidence type="ECO:0000313" key="10">
    <source>
        <dbReference type="Proteomes" id="UP000078503"/>
    </source>
</evidence>
<feature type="transmembrane region" description="Helical" evidence="8">
    <location>
        <begin position="427"/>
        <end position="445"/>
    </location>
</feature>
<comment type="caution">
    <text evidence="9">The sequence shown here is derived from an EMBL/GenBank/DDBJ whole genome shotgun (WGS) entry which is preliminary data.</text>
</comment>
<dbReference type="OrthoDB" id="9761056at2"/>
<evidence type="ECO:0000256" key="5">
    <source>
        <dbReference type="ARBA" id="ARBA00022692"/>
    </source>
</evidence>
<name>A0A178K1I8_9GAMM</name>
<evidence type="ECO:0000256" key="4">
    <source>
        <dbReference type="ARBA" id="ARBA00022475"/>
    </source>
</evidence>
<keyword evidence="5 8" id="KW-0812">Transmembrane</keyword>
<feature type="transmembrane region" description="Helical" evidence="8">
    <location>
        <begin position="185"/>
        <end position="204"/>
    </location>
</feature>
<dbReference type="Proteomes" id="UP000078503">
    <property type="component" value="Unassembled WGS sequence"/>
</dbReference>
<dbReference type="GO" id="GO:0015295">
    <property type="term" value="F:solute:proton symporter activity"/>
    <property type="evidence" value="ECO:0007669"/>
    <property type="project" value="TreeGrafter"/>
</dbReference>
<evidence type="ECO:0000313" key="9">
    <source>
        <dbReference type="EMBL" id="OAN10967.1"/>
    </source>
</evidence>
<feature type="transmembrane region" description="Helical" evidence="8">
    <location>
        <begin position="387"/>
        <end position="406"/>
    </location>
</feature>
<comment type="similarity">
    <text evidence="2 8">Belongs to the lactate permease family.</text>
</comment>
<dbReference type="EMBL" id="LVHF01000033">
    <property type="protein sequence ID" value="OAN10967.1"/>
    <property type="molecule type" value="Genomic_DNA"/>
</dbReference>
<evidence type="ECO:0000256" key="2">
    <source>
        <dbReference type="ARBA" id="ARBA00010100"/>
    </source>
</evidence>
<reference evidence="9 10" key="1">
    <citation type="submission" date="2016-03" db="EMBL/GenBank/DDBJ databases">
        <title>Photobacterium proteolyticum sp. nov. a protease producing bacterium isolated from ocean sediments of Laizhou Bay.</title>
        <authorList>
            <person name="Li Y."/>
        </authorList>
    </citation>
    <scope>NUCLEOTIDE SEQUENCE [LARGE SCALE GENOMIC DNA]</scope>
    <source>
        <strain evidence="9 10">R-40508</strain>
    </source>
</reference>
<evidence type="ECO:0000256" key="3">
    <source>
        <dbReference type="ARBA" id="ARBA00022448"/>
    </source>
</evidence>
<dbReference type="AlphaFoldDB" id="A0A178K1I8"/>
<feature type="transmembrane region" description="Helical" evidence="8">
    <location>
        <begin position="121"/>
        <end position="137"/>
    </location>
</feature>
<feature type="transmembrane region" description="Helical" evidence="8">
    <location>
        <begin position="144"/>
        <end position="165"/>
    </location>
</feature>
<comment type="function">
    <text evidence="8">Uptake of L-lactate across the membrane. Can also transport D-lactate and glycolate.</text>
</comment>
<feature type="transmembrane region" description="Helical" evidence="8">
    <location>
        <begin position="239"/>
        <end position="261"/>
    </location>
</feature>
<keyword evidence="4" id="KW-1003">Cell membrane</keyword>
<dbReference type="PANTHER" id="PTHR30003">
    <property type="entry name" value="L-LACTATE PERMEASE"/>
    <property type="match status" value="1"/>
</dbReference>
<feature type="transmembrane region" description="Helical" evidence="8">
    <location>
        <begin position="52"/>
        <end position="76"/>
    </location>
</feature>
<dbReference type="GO" id="GO:0015129">
    <property type="term" value="F:lactate transmembrane transporter activity"/>
    <property type="evidence" value="ECO:0007669"/>
    <property type="project" value="UniProtKB-UniRule"/>
</dbReference>
<dbReference type="STRING" id="858640.A3K86_18465"/>
<feature type="transmembrane region" description="Helical" evidence="8">
    <location>
        <begin position="213"/>
        <end position="233"/>
    </location>
</feature>
<keyword evidence="6 8" id="KW-1133">Transmembrane helix</keyword>
<feature type="transmembrane region" description="Helical" evidence="8">
    <location>
        <begin position="317"/>
        <end position="336"/>
    </location>
</feature>
<keyword evidence="10" id="KW-1185">Reference proteome</keyword>
<keyword evidence="7 8" id="KW-0472">Membrane</keyword>
<dbReference type="GO" id="GO:0005886">
    <property type="term" value="C:plasma membrane"/>
    <property type="evidence" value="ECO:0007669"/>
    <property type="project" value="UniProtKB-SubCell"/>
</dbReference>
<feature type="transmembrane region" description="Helical" evidence="8">
    <location>
        <begin position="517"/>
        <end position="536"/>
    </location>
</feature>
<evidence type="ECO:0000256" key="1">
    <source>
        <dbReference type="ARBA" id="ARBA00004651"/>
    </source>
</evidence>
<dbReference type="Pfam" id="PF02652">
    <property type="entry name" value="Lactate_perm"/>
    <property type="match status" value="1"/>
</dbReference>
<dbReference type="RefSeq" id="WP_068334817.1">
    <property type="nucleotide sequence ID" value="NZ_LVHF01000033.1"/>
</dbReference>
<dbReference type="NCBIfam" id="TIGR00795">
    <property type="entry name" value="lctP"/>
    <property type="match status" value="1"/>
</dbReference>
<evidence type="ECO:0000256" key="8">
    <source>
        <dbReference type="RuleBase" id="RU365092"/>
    </source>
</evidence>
<feature type="transmembrane region" description="Helical" evidence="8">
    <location>
        <begin position="28"/>
        <end position="46"/>
    </location>
</feature>
<evidence type="ECO:0000256" key="6">
    <source>
        <dbReference type="ARBA" id="ARBA00022989"/>
    </source>
</evidence>
<keyword evidence="8" id="KW-0997">Cell inner membrane</keyword>
<organism evidence="9 10">
    <name type="scientific">Photobacterium jeanii</name>
    <dbReference type="NCBI Taxonomy" id="858640"/>
    <lineage>
        <taxon>Bacteria</taxon>
        <taxon>Pseudomonadati</taxon>
        <taxon>Pseudomonadota</taxon>
        <taxon>Gammaproteobacteria</taxon>
        <taxon>Vibrionales</taxon>
        <taxon>Vibrionaceae</taxon>
        <taxon>Photobacterium</taxon>
    </lineage>
</organism>
<comment type="subcellular location">
    <subcellularLocation>
        <location evidence="8">Cell inner membrane</location>
        <topology evidence="8">Multi-pass membrane protein</topology>
    </subcellularLocation>
    <subcellularLocation>
        <location evidence="1">Cell membrane</location>
        <topology evidence="1">Multi-pass membrane protein</topology>
    </subcellularLocation>
</comment>
<dbReference type="InterPro" id="IPR003804">
    <property type="entry name" value="Lactate_perm"/>
</dbReference>
<sequence length="565" mass="60295">MTSLFLSIIPIIILIWMMTKKNGLPSHIALPITALMVGALQLFYFGTDLTLISANIIAGILSAITPISIVAGAILLNRMIYLSGSEDIIRRWLEGISKNQVAQLMIIGWAFAFMIEGASGFGTPAAIAAPILVGLGFNPLKVAMLALVMNSVPVSFGAVGTPTWFGFSNLGLDDATLLATGKISALIHFVAAFVIPPLALRFIVSWQTIRQNYLFVLTSTLSCTVPYFMLAQWNYEFPALVGGAIGLILSVVVARFGLGLAHKEPQESVQMATGNETFANADTSVDLQVSVRTSNSHSNPLGTNSKGTDQAVPFSQIIKAMTPTILLITILIVTRIKQLGIKPLLTDSTEIFTLSLGPLGDFSISQALILKLSHIFGTDVSWAYKTLYVPALIPFLLVVLISIPLFKLEGHVVRQMFSETANRIKMPFIALVGALIMVKLMMTGGENSPIMTTGQAFSDLMGTSWQFVGAYLGALGAFFSGSATVSNLTFGAIQQTIAINVGLPQTTILALQSVGGAMGNMVCINNIIAVSTILGIANKEGYIIKRTVIPMLIYGIVAAIMSTLV</sequence>
<gene>
    <name evidence="9" type="ORF">A3K86_18465</name>
</gene>
<accession>A0A178K1I8</accession>
<proteinExistence type="inferred from homology"/>
<evidence type="ECO:0000256" key="7">
    <source>
        <dbReference type="ARBA" id="ARBA00023136"/>
    </source>
</evidence>
<feature type="transmembrane region" description="Helical" evidence="8">
    <location>
        <begin position="548"/>
        <end position="564"/>
    </location>
</feature>
<dbReference type="PANTHER" id="PTHR30003:SF0">
    <property type="entry name" value="GLYCOLATE PERMEASE GLCA-RELATED"/>
    <property type="match status" value="1"/>
</dbReference>
<feature type="transmembrane region" description="Helical" evidence="8">
    <location>
        <begin position="465"/>
        <end position="485"/>
    </location>
</feature>